<dbReference type="SUPFAM" id="SSF53955">
    <property type="entry name" value="Lysozyme-like"/>
    <property type="match status" value="1"/>
</dbReference>
<dbReference type="HOGENOM" id="CLU_080423_1_0_5"/>
<evidence type="ECO:0000256" key="2">
    <source>
        <dbReference type="ARBA" id="ARBA00009387"/>
    </source>
</evidence>
<dbReference type="KEGG" id="mno:Mnod_2543"/>
<evidence type="ECO:0000256" key="3">
    <source>
        <dbReference type="SAM" id="MobiDB-lite"/>
    </source>
</evidence>
<dbReference type="STRING" id="460265.Mnod_2543"/>
<gene>
    <name evidence="6" type="ordered locus">Mnod_2543</name>
</gene>
<dbReference type="PANTHER" id="PTHR37423:SF2">
    <property type="entry name" value="MEMBRANE-BOUND LYTIC MUREIN TRANSGLYCOSYLASE C"/>
    <property type="match status" value="1"/>
</dbReference>
<feature type="domain" description="Transglycosylase SLT" evidence="5">
    <location>
        <begin position="64"/>
        <end position="157"/>
    </location>
</feature>
<comment type="similarity">
    <text evidence="1">Belongs to the transglycosylase Slt family.</text>
</comment>
<reference evidence="6 7" key="1">
    <citation type="submission" date="2009-01" db="EMBL/GenBank/DDBJ databases">
        <title>Complete sequence of chromosome of Methylobacterium nodulans ORS 2060.</title>
        <authorList>
            <consortium name="US DOE Joint Genome Institute"/>
            <person name="Lucas S."/>
            <person name="Copeland A."/>
            <person name="Lapidus A."/>
            <person name="Glavina del Rio T."/>
            <person name="Dalin E."/>
            <person name="Tice H."/>
            <person name="Bruce D."/>
            <person name="Goodwin L."/>
            <person name="Pitluck S."/>
            <person name="Sims D."/>
            <person name="Brettin T."/>
            <person name="Detter J.C."/>
            <person name="Han C."/>
            <person name="Larimer F."/>
            <person name="Land M."/>
            <person name="Hauser L."/>
            <person name="Kyrpides N."/>
            <person name="Ivanova N."/>
            <person name="Marx C.J."/>
            <person name="Richardson P."/>
        </authorList>
    </citation>
    <scope>NUCLEOTIDE SEQUENCE [LARGE SCALE GENOMIC DNA]</scope>
    <source>
        <strain evidence="7">LMG 21967 / CNCM I-2342 / ORS 2060</strain>
    </source>
</reference>
<dbReference type="InterPro" id="IPR008258">
    <property type="entry name" value="Transglycosylase_SLT_dom_1"/>
</dbReference>
<dbReference type="Proteomes" id="UP000008207">
    <property type="component" value="Chromosome"/>
</dbReference>
<sequence length="249" mass="26487">MRTSRFGGGAALALTLLVCASVPASAMQGRTATTETKPAPIGADDALSRQFPRRSRYLPILMREALARGLPPQIADAVVRIESGYDPSQIGSVGEIGLMQVRPATAAMLGFRGTDADLAVPETNLHYGVAYLAEAWRLAGGDLCRTLMKYRAGHGEKTMSPLSVEYCQRARTHLASLGWSPEPGSSAPAAPTPSPAPKVQPTRTAVVPRNSSASGGPKIVSVKDAPAFWAANRMRVAEAWTRISVMHRR</sequence>
<feature type="compositionally biased region" description="Low complexity" evidence="3">
    <location>
        <begin position="180"/>
        <end position="189"/>
    </location>
</feature>
<dbReference type="OrthoDB" id="9788661at2"/>
<accession>B8ICU8</accession>
<dbReference type="CAZy" id="GH23">
    <property type="family name" value="Glycoside Hydrolase Family 23"/>
</dbReference>
<dbReference type="EMBL" id="CP001349">
    <property type="protein sequence ID" value="ACL57509.1"/>
    <property type="molecule type" value="Genomic_DNA"/>
</dbReference>
<dbReference type="Pfam" id="PF01464">
    <property type="entry name" value="SLT"/>
    <property type="match status" value="1"/>
</dbReference>
<dbReference type="Gene3D" id="1.10.530.10">
    <property type="match status" value="1"/>
</dbReference>
<protein>
    <submittedName>
        <fullName evidence="6">Lytic transglycosylase catalytic</fullName>
    </submittedName>
</protein>
<dbReference type="eggNOG" id="COG0741">
    <property type="taxonomic scope" value="Bacteria"/>
</dbReference>
<name>B8ICU8_METNO</name>
<organism evidence="6 7">
    <name type="scientific">Methylobacterium nodulans (strain LMG 21967 / CNCM I-2342 / ORS 2060)</name>
    <dbReference type="NCBI Taxonomy" id="460265"/>
    <lineage>
        <taxon>Bacteria</taxon>
        <taxon>Pseudomonadati</taxon>
        <taxon>Pseudomonadota</taxon>
        <taxon>Alphaproteobacteria</taxon>
        <taxon>Hyphomicrobiales</taxon>
        <taxon>Methylobacteriaceae</taxon>
        <taxon>Methylobacterium</taxon>
    </lineage>
</organism>
<feature type="chain" id="PRO_5002874453" evidence="4">
    <location>
        <begin position="27"/>
        <end position="249"/>
    </location>
</feature>
<evidence type="ECO:0000313" key="6">
    <source>
        <dbReference type="EMBL" id="ACL57509.1"/>
    </source>
</evidence>
<feature type="signal peptide" evidence="4">
    <location>
        <begin position="1"/>
        <end position="26"/>
    </location>
</feature>
<dbReference type="PANTHER" id="PTHR37423">
    <property type="entry name" value="SOLUBLE LYTIC MUREIN TRANSGLYCOSYLASE-RELATED"/>
    <property type="match status" value="1"/>
</dbReference>
<proteinExistence type="inferred from homology"/>
<dbReference type="AlphaFoldDB" id="B8ICU8"/>
<evidence type="ECO:0000256" key="4">
    <source>
        <dbReference type="SAM" id="SignalP"/>
    </source>
</evidence>
<evidence type="ECO:0000259" key="5">
    <source>
        <dbReference type="Pfam" id="PF01464"/>
    </source>
</evidence>
<dbReference type="InterPro" id="IPR023346">
    <property type="entry name" value="Lysozyme-like_dom_sf"/>
</dbReference>
<keyword evidence="7" id="KW-1185">Reference proteome</keyword>
<evidence type="ECO:0000313" key="7">
    <source>
        <dbReference type="Proteomes" id="UP000008207"/>
    </source>
</evidence>
<feature type="region of interest" description="Disordered" evidence="3">
    <location>
        <begin position="177"/>
        <end position="217"/>
    </location>
</feature>
<keyword evidence="4" id="KW-0732">Signal</keyword>
<evidence type="ECO:0000256" key="1">
    <source>
        <dbReference type="ARBA" id="ARBA00007734"/>
    </source>
</evidence>
<comment type="similarity">
    <text evidence="2">Belongs to the virb1 family.</text>
</comment>